<protein>
    <submittedName>
        <fullName evidence="1">Uncharacterized protein</fullName>
    </submittedName>
</protein>
<accession>A0ABY5PJX2</accession>
<name>A0ABY5PJX2_9ACTN</name>
<organism evidence="1 2">
    <name type="scientific">Svornostia abyssi</name>
    <dbReference type="NCBI Taxonomy" id="2898438"/>
    <lineage>
        <taxon>Bacteria</taxon>
        <taxon>Bacillati</taxon>
        <taxon>Actinomycetota</taxon>
        <taxon>Thermoleophilia</taxon>
        <taxon>Solirubrobacterales</taxon>
        <taxon>Baekduiaceae</taxon>
        <taxon>Svornostia</taxon>
    </lineage>
</organism>
<sequence length="73" mass="8005">MEARPGAAEFEAVDAAAARRDLGALLAMLTRLDGAEEARVAQDALRSGVSAEIVLGEVSREVTRRLQWRLRER</sequence>
<proteinExistence type="predicted"/>
<dbReference type="EMBL" id="CP088295">
    <property type="protein sequence ID" value="UUY04642.1"/>
    <property type="molecule type" value="Genomic_DNA"/>
</dbReference>
<evidence type="ECO:0000313" key="2">
    <source>
        <dbReference type="Proteomes" id="UP001058860"/>
    </source>
</evidence>
<evidence type="ECO:0000313" key="1">
    <source>
        <dbReference type="EMBL" id="UUY04642.1"/>
    </source>
</evidence>
<reference evidence="2" key="1">
    <citation type="submission" date="2021-11" db="EMBL/GenBank/DDBJ databases">
        <title>Cultivation dependent microbiological survey of springs from the worlds oldest radium mine currently devoted to the extraction of radon-saturated water.</title>
        <authorList>
            <person name="Kapinusova G."/>
            <person name="Smrhova T."/>
            <person name="Strejcek M."/>
            <person name="Suman J."/>
            <person name="Jani K."/>
            <person name="Pajer P."/>
            <person name="Uhlik O."/>
        </authorList>
    </citation>
    <scope>NUCLEOTIDE SEQUENCE [LARGE SCALE GENOMIC DNA]</scope>
    <source>
        <strain evidence="2">J379</strain>
    </source>
</reference>
<dbReference type="RefSeq" id="WP_353865118.1">
    <property type="nucleotide sequence ID" value="NZ_CP088295.1"/>
</dbReference>
<gene>
    <name evidence="1" type="ORF">LRS13_03670</name>
</gene>
<keyword evidence="2" id="KW-1185">Reference proteome</keyword>
<dbReference type="Proteomes" id="UP001058860">
    <property type="component" value="Chromosome"/>
</dbReference>